<keyword evidence="1" id="KW-1133">Transmembrane helix</keyword>
<protein>
    <submittedName>
        <fullName evidence="2">Uncharacterized protein</fullName>
    </submittedName>
</protein>
<proteinExistence type="predicted"/>
<evidence type="ECO:0000256" key="1">
    <source>
        <dbReference type="SAM" id="Phobius"/>
    </source>
</evidence>
<keyword evidence="1" id="KW-0812">Transmembrane</keyword>
<organism evidence="2">
    <name type="scientific">Anguilla anguilla</name>
    <name type="common">European freshwater eel</name>
    <name type="synonym">Muraena anguilla</name>
    <dbReference type="NCBI Taxonomy" id="7936"/>
    <lineage>
        <taxon>Eukaryota</taxon>
        <taxon>Metazoa</taxon>
        <taxon>Chordata</taxon>
        <taxon>Craniata</taxon>
        <taxon>Vertebrata</taxon>
        <taxon>Euteleostomi</taxon>
        <taxon>Actinopterygii</taxon>
        <taxon>Neopterygii</taxon>
        <taxon>Teleostei</taxon>
        <taxon>Anguilliformes</taxon>
        <taxon>Anguillidae</taxon>
        <taxon>Anguilla</taxon>
    </lineage>
</organism>
<name>A0A0E9X843_ANGAN</name>
<dbReference type="AlphaFoldDB" id="A0A0E9X843"/>
<reference evidence="2" key="2">
    <citation type="journal article" date="2015" name="Fish Shellfish Immunol.">
        <title>Early steps in the European eel (Anguilla anguilla)-Vibrio vulnificus interaction in the gills: Role of the RtxA13 toxin.</title>
        <authorList>
            <person name="Callol A."/>
            <person name="Pajuelo D."/>
            <person name="Ebbesson L."/>
            <person name="Teles M."/>
            <person name="MacKenzie S."/>
            <person name="Amaro C."/>
        </authorList>
    </citation>
    <scope>NUCLEOTIDE SEQUENCE</scope>
</reference>
<accession>A0A0E9X843</accession>
<keyword evidence="1" id="KW-0472">Membrane</keyword>
<feature type="transmembrane region" description="Helical" evidence="1">
    <location>
        <begin position="50"/>
        <end position="69"/>
    </location>
</feature>
<evidence type="ECO:0000313" key="2">
    <source>
        <dbReference type="EMBL" id="JAH98902.1"/>
    </source>
</evidence>
<sequence length="73" mass="8807">MNLLWAKVSEATQLQGFPSYLIYLHENISLKKYSVCCCHIEKARMFSANFFFFNLFIYNELFVFGFYRFCDTF</sequence>
<reference evidence="2" key="1">
    <citation type="submission" date="2014-11" db="EMBL/GenBank/DDBJ databases">
        <authorList>
            <person name="Amaro Gonzalez C."/>
        </authorList>
    </citation>
    <scope>NUCLEOTIDE SEQUENCE</scope>
</reference>
<dbReference type="EMBL" id="GBXM01009675">
    <property type="protein sequence ID" value="JAH98902.1"/>
    <property type="molecule type" value="Transcribed_RNA"/>
</dbReference>